<dbReference type="SUPFAM" id="SSF82171">
    <property type="entry name" value="DPP6 N-terminal domain-like"/>
    <property type="match status" value="1"/>
</dbReference>
<dbReference type="Pfam" id="PF00400">
    <property type="entry name" value="WD40"/>
    <property type="match status" value="1"/>
</dbReference>
<evidence type="ECO:0000313" key="1">
    <source>
        <dbReference type="EMBL" id="KIO22967.1"/>
    </source>
</evidence>
<dbReference type="OrthoDB" id="308690at2759"/>
<protein>
    <recommendedName>
        <fullName evidence="3">Anaphase-promoting complex subunit 4 WD40 domain-containing protein</fullName>
    </recommendedName>
</protein>
<evidence type="ECO:0000313" key="2">
    <source>
        <dbReference type="Proteomes" id="UP000054248"/>
    </source>
</evidence>
<gene>
    <name evidence="1" type="ORF">M407DRAFT_27535</name>
</gene>
<dbReference type="GO" id="GO:1990811">
    <property type="term" value="C:MWP complex"/>
    <property type="evidence" value="ECO:0007669"/>
    <property type="project" value="TreeGrafter"/>
</dbReference>
<organism evidence="1 2">
    <name type="scientific">Tulasnella calospora MUT 4182</name>
    <dbReference type="NCBI Taxonomy" id="1051891"/>
    <lineage>
        <taxon>Eukaryota</taxon>
        <taxon>Fungi</taxon>
        <taxon>Dikarya</taxon>
        <taxon>Basidiomycota</taxon>
        <taxon>Agaricomycotina</taxon>
        <taxon>Agaricomycetes</taxon>
        <taxon>Cantharellales</taxon>
        <taxon>Tulasnellaceae</taxon>
        <taxon>Tulasnella</taxon>
    </lineage>
</organism>
<dbReference type="PANTHER" id="PTHR16220">
    <property type="entry name" value="WD REPEAT PROTEIN 8-RELATED"/>
    <property type="match status" value="1"/>
</dbReference>
<dbReference type="STRING" id="1051891.A0A0C3LNL1"/>
<sequence length="482" mass="53660">MDFTEIYKQTSGLVAFSPGAQFILTAVEDRLIVRRADTFEIARTWLVDTSPSATHSILSFSSKSTKVSSSNAGSEGWISHISWSRDSEYMLAACAKRGVIAVFKMRDEEWEARIETGAEGLVRAEWAPDGRSILCFSGWGLRVTIWSLITGLATYIQYPKHPDKGYAFRKDGRYLLLAERHKSKDTMGIYDTVEEYKLVRHFPLPTSSLSSIAISPTGSHVAVWEGPLDYKLHIITMVGNVIATFTPPEPDTALGLGIRAVVWHPTGAFLAVGGWDDKIHIVTSHGWMAITTFELSAKVPANAYVWREPERWLEATHGRGFLSYDRVHAYQSSPVPLIRVDASKPHPKSGLVQLEWNLDGTLLMARFEQAPTAIHIYSFPKPDDEPFAPRLSTVLLHSRPVMQARWNPTQTGLLAACCGSGAVFTWDVGNVAECVGVPAKEFEVRDVRWAPDGRGMALLDREAFCCAFMVVEDDDEYADQVY</sequence>
<dbReference type="AlphaFoldDB" id="A0A0C3LNL1"/>
<dbReference type="InterPro" id="IPR001680">
    <property type="entry name" value="WD40_rpt"/>
</dbReference>
<accession>A0A0C3LNL1</accession>
<dbReference type="SMART" id="SM00320">
    <property type="entry name" value="WD40"/>
    <property type="match status" value="3"/>
</dbReference>
<dbReference type="Proteomes" id="UP000054248">
    <property type="component" value="Unassembled WGS sequence"/>
</dbReference>
<dbReference type="PANTHER" id="PTHR16220:SF0">
    <property type="entry name" value="WD REPEAT-CONTAINING PROTEIN WRAP73"/>
    <property type="match status" value="1"/>
</dbReference>
<dbReference type="EMBL" id="KN823096">
    <property type="protein sequence ID" value="KIO22967.1"/>
    <property type="molecule type" value="Genomic_DNA"/>
</dbReference>
<proteinExistence type="predicted"/>
<keyword evidence="2" id="KW-1185">Reference proteome</keyword>
<name>A0A0C3LNL1_9AGAM</name>
<evidence type="ECO:0008006" key="3">
    <source>
        <dbReference type="Google" id="ProtNLM"/>
    </source>
</evidence>
<dbReference type="InterPro" id="IPR015943">
    <property type="entry name" value="WD40/YVTN_repeat-like_dom_sf"/>
</dbReference>
<reference evidence="1 2" key="1">
    <citation type="submission" date="2014-04" db="EMBL/GenBank/DDBJ databases">
        <authorList>
            <consortium name="DOE Joint Genome Institute"/>
            <person name="Kuo A."/>
            <person name="Girlanda M."/>
            <person name="Perotto S."/>
            <person name="Kohler A."/>
            <person name="Nagy L.G."/>
            <person name="Floudas D."/>
            <person name="Copeland A."/>
            <person name="Barry K.W."/>
            <person name="Cichocki N."/>
            <person name="Veneault-Fourrey C."/>
            <person name="LaButti K."/>
            <person name="Lindquist E.A."/>
            <person name="Lipzen A."/>
            <person name="Lundell T."/>
            <person name="Morin E."/>
            <person name="Murat C."/>
            <person name="Sun H."/>
            <person name="Tunlid A."/>
            <person name="Henrissat B."/>
            <person name="Grigoriev I.V."/>
            <person name="Hibbett D.S."/>
            <person name="Martin F."/>
            <person name="Nordberg H.P."/>
            <person name="Cantor M.N."/>
            <person name="Hua S.X."/>
        </authorList>
    </citation>
    <scope>NUCLEOTIDE SEQUENCE [LARGE SCALE GENOMIC DNA]</scope>
    <source>
        <strain evidence="1 2">MUT 4182</strain>
    </source>
</reference>
<dbReference type="GO" id="GO:1990810">
    <property type="term" value="P:microtubule anchoring at mitotic spindle pole body"/>
    <property type="evidence" value="ECO:0007669"/>
    <property type="project" value="TreeGrafter"/>
</dbReference>
<dbReference type="HOGENOM" id="CLU_024072_3_1_1"/>
<dbReference type="GO" id="GO:0005815">
    <property type="term" value="C:microtubule organizing center"/>
    <property type="evidence" value="ECO:0007669"/>
    <property type="project" value="TreeGrafter"/>
</dbReference>
<dbReference type="Gene3D" id="2.130.10.10">
    <property type="entry name" value="YVTN repeat-like/Quinoprotein amine dehydrogenase"/>
    <property type="match status" value="3"/>
</dbReference>
<reference evidence="2" key="2">
    <citation type="submission" date="2015-01" db="EMBL/GenBank/DDBJ databases">
        <title>Evolutionary Origins and Diversification of the Mycorrhizal Mutualists.</title>
        <authorList>
            <consortium name="DOE Joint Genome Institute"/>
            <consortium name="Mycorrhizal Genomics Consortium"/>
            <person name="Kohler A."/>
            <person name="Kuo A."/>
            <person name="Nagy L.G."/>
            <person name="Floudas D."/>
            <person name="Copeland A."/>
            <person name="Barry K.W."/>
            <person name="Cichocki N."/>
            <person name="Veneault-Fourrey C."/>
            <person name="LaButti K."/>
            <person name="Lindquist E.A."/>
            <person name="Lipzen A."/>
            <person name="Lundell T."/>
            <person name="Morin E."/>
            <person name="Murat C."/>
            <person name="Riley R."/>
            <person name="Ohm R."/>
            <person name="Sun H."/>
            <person name="Tunlid A."/>
            <person name="Henrissat B."/>
            <person name="Grigoriev I.V."/>
            <person name="Hibbett D.S."/>
            <person name="Martin F."/>
        </authorList>
    </citation>
    <scope>NUCLEOTIDE SEQUENCE [LARGE SCALE GENOMIC DNA]</scope>
    <source>
        <strain evidence="2">MUT 4182</strain>
    </source>
</reference>
<dbReference type="InterPro" id="IPR052778">
    <property type="entry name" value="Centrosome-WD_assoc"/>
</dbReference>